<dbReference type="KEGG" id="mgm:Mmc1_3174"/>
<organism evidence="2 3">
    <name type="scientific">Magnetococcus marinus (strain ATCC BAA-1437 / JCM 17883 / MC-1)</name>
    <dbReference type="NCBI Taxonomy" id="156889"/>
    <lineage>
        <taxon>Bacteria</taxon>
        <taxon>Pseudomonadati</taxon>
        <taxon>Pseudomonadota</taxon>
        <taxon>Magnetococcia</taxon>
        <taxon>Magnetococcales</taxon>
        <taxon>Magnetococcaceae</taxon>
        <taxon>Magnetococcus</taxon>
    </lineage>
</organism>
<dbReference type="HOGENOM" id="CLU_096023_2_0_5"/>
<sequence length="212" mass="23893">MMDSNHLVLLILVAGAGFYIYSQQQRRTRRVANPKRALTIQNVGAGGVVALRGVGPDLEDLDLTILGRHSYDEDGYRWFELQGDAGNRTLWLSVEDDDTLEVCLTLRKEPLAALGVAEAQLRAMQKAKQGSVQFEGQTYHFDEAGKAIFYRNEDRLPPNGEAFHYWEFLSEDEQNGITVEQWGNSGNFECHIYQCLRPAQYTVYALEGSDAL</sequence>
<proteinExistence type="predicted"/>
<accession>A0LCH1</accession>
<protein>
    <recommendedName>
        <fullName evidence="1">DUF4178 domain-containing protein</fullName>
    </recommendedName>
</protein>
<evidence type="ECO:0000259" key="1">
    <source>
        <dbReference type="Pfam" id="PF13785"/>
    </source>
</evidence>
<dbReference type="EMBL" id="CP000471">
    <property type="protein sequence ID" value="ABK45664.1"/>
    <property type="molecule type" value="Genomic_DNA"/>
</dbReference>
<dbReference type="InterPro" id="IPR025235">
    <property type="entry name" value="DUF4178"/>
</dbReference>
<dbReference type="Proteomes" id="UP000002586">
    <property type="component" value="Chromosome"/>
</dbReference>
<dbReference type="AlphaFoldDB" id="A0LCH1"/>
<feature type="domain" description="DUF4178" evidence="1">
    <location>
        <begin position="62"/>
        <end position="190"/>
    </location>
</feature>
<dbReference type="STRING" id="156889.Mmc1_3174"/>
<dbReference type="RefSeq" id="WP_011714727.1">
    <property type="nucleotide sequence ID" value="NC_008576.1"/>
</dbReference>
<evidence type="ECO:0000313" key="3">
    <source>
        <dbReference type="Proteomes" id="UP000002586"/>
    </source>
</evidence>
<reference evidence="3" key="1">
    <citation type="journal article" date="2009" name="Appl. Environ. Microbiol.">
        <title>Complete genome sequence of the chemolithoautotrophic marine magnetotactic coccus strain MC-1.</title>
        <authorList>
            <person name="Schubbe S."/>
            <person name="Williams T.J."/>
            <person name="Xie G."/>
            <person name="Kiss H.E."/>
            <person name="Brettin T.S."/>
            <person name="Martinez D."/>
            <person name="Ross C.A."/>
            <person name="Schuler D."/>
            <person name="Cox B.L."/>
            <person name="Nealson K.H."/>
            <person name="Bazylinski D.A."/>
        </authorList>
    </citation>
    <scope>NUCLEOTIDE SEQUENCE [LARGE SCALE GENOMIC DNA]</scope>
    <source>
        <strain evidence="3">ATCC BAA-1437 / JCM 17883 / MC-1</strain>
    </source>
</reference>
<dbReference type="OrthoDB" id="6365038at2"/>
<dbReference type="eggNOG" id="ENOG5030QYM">
    <property type="taxonomic scope" value="Bacteria"/>
</dbReference>
<name>A0LCH1_MAGMM</name>
<gene>
    <name evidence="2" type="ordered locus">Mmc1_3174</name>
</gene>
<keyword evidence="3" id="KW-1185">Reference proteome</keyword>
<evidence type="ECO:0000313" key="2">
    <source>
        <dbReference type="EMBL" id="ABK45664.1"/>
    </source>
</evidence>
<reference evidence="2 3" key="2">
    <citation type="journal article" date="2012" name="Int. J. Syst. Evol. Microbiol.">
        <title>Magnetococcus marinus gen. nov., sp. nov., a marine, magnetotactic bacterium that represents a novel lineage (Magnetococcaceae fam. nov.; Magnetococcales ord. nov.) at the base of the Alphaproteobacteria.</title>
        <authorList>
            <person name="Bazylinski D.A."/>
            <person name="Williams T.J."/>
            <person name="Lefevre C.T."/>
            <person name="Berg R.J."/>
            <person name="Zhang C.L."/>
            <person name="Bowser S.S."/>
            <person name="Dean A.J."/>
            <person name="Beveridge T.J."/>
        </authorList>
    </citation>
    <scope>NUCLEOTIDE SEQUENCE [LARGE SCALE GENOMIC DNA]</scope>
    <source>
        <strain evidence="3">ATCC BAA-1437 / JCM 17883 / MC-1</strain>
    </source>
</reference>
<dbReference type="Pfam" id="PF13785">
    <property type="entry name" value="DUF4178"/>
    <property type="match status" value="1"/>
</dbReference>